<dbReference type="EMBL" id="CAJB01000201">
    <property type="protein sequence ID" value="CCH78360.1"/>
    <property type="molecule type" value="Genomic_DNA"/>
</dbReference>
<feature type="region of interest" description="Disordered" evidence="1">
    <location>
        <begin position="128"/>
        <end position="164"/>
    </location>
</feature>
<protein>
    <submittedName>
        <fullName evidence="2">Uncharacterized protein</fullName>
    </submittedName>
</protein>
<comment type="caution">
    <text evidence="2">The sequence shown here is derived from an EMBL/GenBank/DDBJ whole genome shotgun (WGS) entry which is preliminary data.</text>
</comment>
<name>A0A077M2A7_9MICO</name>
<keyword evidence="3" id="KW-1185">Reference proteome</keyword>
<gene>
    <name evidence="2" type="ORF">BN12_280016</name>
</gene>
<organism evidence="2 3">
    <name type="scientific">Nostocoides japonicum T1-X7</name>
    <dbReference type="NCBI Taxonomy" id="1194083"/>
    <lineage>
        <taxon>Bacteria</taxon>
        <taxon>Bacillati</taxon>
        <taxon>Actinomycetota</taxon>
        <taxon>Actinomycetes</taxon>
        <taxon>Micrococcales</taxon>
        <taxon>Intrasporangiaceae</taxon>
        <taxon>Nostocoides</taxon>
    </lineage>
</organism>
<dbReference type="AlphaFoldDB" id="A0A077M2A7"/>
<reference evidence="2 3" key="1">
    <citation type="journal article" date="2013" name="ISME J.">
        <title>A metabolic model for members of the genus Tetrasphaera involved in enhanced biological phosphorus removal.</title>
        <authorList>
            <person name="Kristiansen R."/>
            <person name="Nguyen H.T.T."/>
            <person name="Saunders A.M."/>
            <person name="Nielsen J.L."/>
            <person name="Wimmer R."/>
            <person name="Le V.Q."/>
            <person name="McIlroy S.J."/>
            <person name="Petrovski S."/>
            <person name="Seviour R.J."/>
            <person name="Calteau A."/>
            <person name="Nielsen K.L."/>
            <person name="Nielsen P.H."/>
        </authorList>
    </citation>
    <scope>NUCLEOTIDE SEQUENCE [LARGE SCALE GENOMIC DNA]</scope>
    <source>
        <strain evidence="2 3">T1-X7</strain>
    </source>
</reference>
<accession>A0A077M2A7</accession>
<evidence type="ECO:0000313" key="3">
    <source>
        <dbReference type="Proteomes" id="UP000035721"/>
    </source>
</evidence>
<sequence length="164" mass="18650">MRAKVRDLAAERLDEVHADALLAFVAEVEAVQEERNEVLHSRWLLRGSDSMKPVSQFLSLSEDERLTCLHQWEREARASEGWKLQRNRSMELTQRFQMQQLVQLERRLARAENVAVQWHFRLASMRESGTPAGWRGPDEARRGPQPLPPGALTGGAASEAQGLL</sequence>
<evidence type="ECO:0000313" key="2">
    <source>
        <dbReference type="EMBL" id="CCH78360.1"/>
    </source>
</evidence>
<proteinExistence type="predicted"/>
<dbReference type="Proteomes" id="UP000035721">
    <property type="component" value="Unassembled WGS sequence"/>
</dbReference>
<evidence type="ECO:0000256" key="1">
    <source>
        <dbReference type="SAM" id="MobiDB-lite"/>
    </source>
</evidence>